<dbReference type="GeneID" id="25909200"/>
<dbReference type="AlphaFoldDB" id="A0A0L0FQ12"/>
<accession>A0A0L0FQ12</accession>
<reference evidence="1 2" key="1">
    <citation type="submission" date="2011-02" db="EMBL/GenBank/DDBJ databases">
        <title>The Genome Sequence of Sphaeroforma arctica JP610.</title>
        <authorList>
            <consortium name="The Broad Institute Genome Sequencing Platform"/>
            <person name="Russ C."/>
            <person name="Cuomo C."/>
            <person name="Young S.K."/>
            <person name="Zeng Q."/>
            <person name="Gargeya S."/>
            <person name="Alvarado L."/>
            <person name="Berlin A."/>
            <person name="Chapman S.B."/>
            <person name="Chen Z."/>
            <person name="Freedman E."/>
            <person name="Gellesch M."/>
            <person name="Goldberg J."/>
            <person name="Griggs A."/>
            <person name="Gujja S."/>
            <person name="Heilman E."/>
            <person name="Heiman D."/>
            <person name="Howarth C."/>
            <person name="Mehta T."/>
            <person name="Neiman D."/>
            <person name="Pearson M."/>
            <person name="Roberts A."/>
            <person name="Saif S."/>
            <person name="Shea T."/>
            <person name="Shenoy N."/>
            <person name="Sisk P."/>
            <person name="Stolte C."/>
            <person name="Sykes S."/>
            <person name="White J."/>
            <person name="Yandava C."/>
            <person name="Burger G."/>
            <person name="Gray M.W."/>
            <person name="Holland P.W.H."/>
            <person name="King N."/>
            <person name="Lang F.B.F."/>
            <person name="Roger A.J."/>
            <person name="Ruiz-Trillo I."/>
            <person name="Haas B."/>
            <person name="Nusbaum C."/>
            <person name="Birren B."/>
        </authorList>
    </citation>
    <scope>NUCLEOTIDE SEQUENCE [LARGE SCALE GENOMIC DNA]</scope>
    <source>
        <strain evidence="1 2">JP610</strain>
    </source>
</reference>
<keyword evidence="2" id="KW-1185">Reference proteome</keyword>
<dbReference type="EMBL" id="KQ242402">
    <property type="protein sequence ID" value="KNC78892.1"/>
    <property type="molecule type" value="Genomic_DNA"/>
</dbReference>
<evidence type="ECO:0000313" key="2">
    <source>
        <dbReference type="Proteomes" id="UP000054560"/>
    </source>
</evidence>
<evidence type="ECO:0000313" key="1">
    <source>
        <dbReference type="EMBL" id="KNC78892.1"/>
    </source>
</evidence>
<dbReference type="RefSeq" id="XP_014152794.1">
    <property type="nucleotide sequence ID" value="XM_014297319.1"/>
</dbReference>
<feature type="non-terminal residue" evidence="1">
    <location>
        <position position="1"/>
    </location>
</feature>
<gene>
    <name evidence="1" type="ORF">SARC_08696</name>
</gene>
<dbReference type="Proteomes" id="UP000054560">
    <property type="component" value="Unassembled WGS sequence"/>
</dbReference>
<feature type="non-terminal residue" evidence="1">
    <location>
        <position position="108"/>
    </location>
</feature>
<organism evidence="1 2">
    <name type="scientific">Sphaeroforma arctica JP610</name>
    <dbReference type="NCBI Taxonomy" id="667725"/>
    <lineage>
        <taxon>Eukaryota</taxon>
        <taxon>Ichthyosporea</taxon>
        <taxon>Ichthyophonida</taxon>
        <taxon>Sphaeroforma</taxon>
    </lineage>
</organism>
<sequence length="108" mass="11689">GDWYRDMYPIFEVYYIPLYQPVGTVAGINASVFMSLDSLSLTALTLVVAGSEVLPISTSSLPLVTSATIPLSLLRLLMTSRNTLAAETSVSPSFWPSLPFSPSQINKC</sequence>
<name>A0A0L0FQ12_9EUKA</name>
<proteinExistence type="predicted"/>
<protein>
    <submittedName>
        <fullName evidence="1">Uncharacterized protein</fullName>
    </submittedName>
</protein>